<dbReference type="Pfam" id="PF21716">
    <property type="entry name" value="dnstrm_HI1420"/>
    <property type="match status" value="1"/>
</dbReference>
<keyword evidence="2" id="KW-1185">Reference proteome</keyword>
<dbReference type="Proteomes" id="UP000739565">
    <property type="component" value="Unassembled WGS sequence"/>
</dbReference>
<dbReference type="AlphaFoldDB" id="A0A953N9G3"/>
<proteinExistence type="predicted"/>
<accession>A0A953N9G3</accession>
<dbReference type="InterPro" id="IPR014057">
    <property type="entry name" value="HI1420"/>
</dbReference>
<evidence type="ECO:0000313" key="1">
    <source>
        <dbReference type="EMBL" id="MBZ1350172.1"/>
    </source>
</evidence>
<comment type="caution">
    <text evidence="1">The sequence shown here is derived from an EMBL/GenBank/DDBJ whole genome shotgun (WGS) entry which is preliminary data.</text>
</comment>
<dbReference type="RefSeq" id="WP_259660564.1">
    <property type="nucleotide sequence ID" value="NZ_JAHXRI010000006.1"/>
</dbReference>
<protein>
    <recommendedName>
        <fullName evidence="3">Addiction module antidote protein</fullName>
    </recommendedName>
</protein>
<evidence type="ECO:0008006" key="3">
    <source>
        <dbReference type="Google" id="ProtNLM"/>
    </source>
</evidence>
<evidence type="ECO:0000313" key="2">
    <source>
        <dbReference type="Proteomes" id="UP000739565"/>
    </source>
</evidence>
<dbReference type="EMBL" id="JAHXRI010000006">
    <property type="protein sequence ID" value="MBZ1350172.1"/>
    <property type="molecule type" value="Genomic_DNA"/>
</dbReference>
<organism evidence="1 2">
    <name type="scientific">Zwartia hollandica</name>
    <dbReference type="NCBI Taxonomy" id="324606"/>
    <lineage>
        <taxon>Bacteria</taxon>
        <taxon>Pseudomonadati</taxon>
        <taxon>Pseudomonadota</taxon>
        <taxon>Betaproteobacteria</taxon>
        <taxon>Burkholderiales</taxon>
        <taxon>Alcaligenaceae</taxon>
        <taxon>Zwartia</taxon>
    </lineage>
</organism>
<reference evidence="1" key="1">
    <citation type="submission" date="2021-07" db="EMBL/GenBank/DDBJ databases">
        <title>New genus and species of the family Alcaligenaceae.</title>
        <authorList>
            <person name="Hahn M.W."/>
        </authorList>
    </citation>
    <scope>NUCLEOTIDE SEQUENCE</scope>
    <source>
        <strain evidence="1">LF4-65</strain>
    </source>
</reference>
<name>A0A953N9G3_9BURK</name>
<sequence>MSTQHHTFDAAKFLQDEETIAAYLNMAREDLNPEMLRLATDNIYRARGMKLAAKPIQD</sequence>
<gene>
    <name evidence="1" type="ORF">KZZ10_05895</name>
</gene>